<proteinExistence type="predicted"/>
<dbReference type="PROSITE" id="PS51257">
    <property type="entry name" value="PROKAR_LIPOPROTEIN"/>
    <property type="match status" value="1"/>
</dbReference>
<evidence type="ECO:0000313" key="4">
    <source>
        <dbReference type="Proteomes" id="UP000622707"/>
    </source>
</evidence>
<dbReference type="EMBL" id="JAEQND010000017">
    <property type="protein sequence ID" value="MBL0428325.1"/>
    <property type="molecule type" value="Genomic_DNA"/>
</dbReference>
<sequence length="244" mass="26749">MGKPRESRRLCLVLALVAAALAGCTPRAPSTPPTPSTSTAPLQPPVPPAAEAPLPAPPPPAPPAPEVKLSDPERDDVLFTIWRAKHGGEVDTFAAYLVDQSLADVVPMYQLLRSASMWKECRAEPFEVPPQSEWEKVRDVLILLRDLRQRGVLPTLEVVSAYRDPRLNRCAGGAPGSSHQKFAVDIAPLSPQVGANLCRFWREQGKEWDMGVSRYPSGRIHIDRTGYRTWGASHKRASSYCLGD</sequence>
<feature type="signal peptide" evidence="2">
    <location>
        <begin position="1"/>
        <end position="22"/>
    </location>
</feature>
<evidence type="ECO:0000313" key="3">
    <source>
        <dbReference type="EMBL" id="MBL0428325.1"/>
    </source>
</evidence>
<feature type="region of interest" description="Disordered" evidence="1">
    <location>
        <begin position="24"/>
        <end position="70"/>
    </location>
</feature>
<evidence type="ECO:0008006" key="5">
    <source>
        <dbReference type="Google" id="ProtNLM"/>
    </source>
</evidence>
<dbReference type="RefSeq" id="WP_201692956.1">
    <property type="nucleotide sequence ID" value="NZ_JAEQND010000017.1"/>
</dbReference>
<evidence type="ECO:0000256" key="2">
    <source>
        <dbReference type="SAM" id="SignalP"/>
    </source>
</evidence>
<accession>A0ABS1JY38</accession>
<dbReference type="Gene3D" id="3.30.1380.10">
    <property type="match status" value="1"/>
</dbReference>
<reference evidence="3 4" key="1">
    <citation type="journal article" date="2017" name="Int. J. Syst. Evol. Microbiol.">
        <title>Ramlibacter alkalitolerans sp. nov., alkali-tolerant bacterium isolated from soil of ginseng.</title>
        <authorList>
            <person name="Lee D.H."/>
            <person name="Cha C.J."/>
        </authorList>
    </citation>
    <scope>NUCLEOTIDE SEQUENCE [LARGE SCALE GENOMIC DNA]</scope>
    <source>
        <strain evidence="3 4">KACC 19305</strain>
    </source>
</reference>
<dbReference type="InterPro" id="IPR009045">
    <property type="entry name" value="Zn_M74/Hedgehog-like"/>
</dbReference>
<protein>
    <recommendedName>
        <fullName evidence="5">Peptidase M15</fullName>
    </recommendedName>
</protein>
<keyword evidence="4" id="KW-1185">Reference proteome</keyword>
<feature type="compositionally biased region" description="Pro residues" evidence="1">
    <location>
        <begin position="42"/>
        <end position="65"/>
    </location>
</feature>
<gene>
    <name evidence="3" type="ORF">JI746_24690</name>
</gene>
<dbReference type="Proteomes" id="UP000622707">
    <property type="component" value="Unassembled WGS sequence"/>
</dbReference>
<organism evidence="3 4">
    <name type="scientific">Ramlibacter alkalitolerans</name>
    <dbReference type="NCBI Taxonomy" id="2039631"/>
    <lineage>
        <taxon>Bacteria</taxon>
        <taxon>Pseudomonadati</taxon>
        <taxon>Pseudomonadota</taxon>
        <taxon>Betaproteobacteria</taxon>
        <taxon>Burkholderiales</taxon>
        <taxon>Comamonadaceae</taxon>
        <taxon>Ramlibacter</taxon>
    </lineage>
</organism>
<evidence type="ECO:0000256" key="1">
    <source>
        <dbReference type="SAM" id="MobiDB-lite"/>
    </source>
</evidence>
<dbReference type="SUPFAM" id="SSF55166">
    <property type="entry name" value="Hedgehog/DD-peptidase"/>
    <property type="match status" value="1"/>
</dbReference>
<name>A0ABS1JY38_9BURK</name>
<comment type="caution">
    <text evidence="3">The sequence shown here is derived from an EMBL/GenBank/DDBJ whole genome shotgun (WGS) entry which is preliminary data.</text>
</comment>
<feature type="chain" id="PRO_5045680608" description="Peptidase M15" evidence="2">
    <location>
        <begin position="23"/>
        <end position="244"/>
    </location>
</feature>
<keyword evidence="2" id="KW-0732">Signal</keyword>